<dbReference type="EMBL" id="BDEQ01000001">
    <property type="protein sequence ID" value="GAT92349.1"/>
    <property type="molecule type" value="Genomic_DNA"/>
</dbReference>
<accession>A0A175JF87</accession>
<sequence>MVIFFALLLEVCLGFHVHYIPKNENTKMAFLNYEKSDNTTLYIGIGLLVLGVLLNLLMICCCCKLLLKDRRIEKPVKSNKKSKDEQMGVKTD</sequence>
<evidence type="ECO:0000256" key="1">
    <source>
        <dbReference type="SAM" id="Phobius"/>
    </source>
</evidence>
<dbReference type="AlphaFoldDB" id="A0A175JF87"/>
<name>A0A175JF87_ENTHI</name>
<gene>
    <name evidence="2" type="ORF">CL6EHI_c00032</name>
</gene>
<keyword evidence="1" id="KW-0812">Transmembrane</keyword>
<keyword evidence="1" id="KW-1133">Transmembrane helix</keyword>
<feature type="transmembrane region" description="Helical" evidence="1">
    <location>
        <begin position="41"/>
        <end position="67"/>
    </location>
</feature>
<protein>
    <submittedName>
        <fullName evidence="2">Uncharacterized protein</fullName>
    </submittedName>
</protein>
<organism evidence="2 3">
    <name type="scientific">Entamoeba histolytica</name>
    <dbReference type="NCBI Taxonomy" id="5759"/>
    <lineage>
        <taxon>Eukaryota</taxon>
        <taxon>Amoebozoa</taxon>
        <taxon>Evosea</taxon>
        <taxon>Archamoebae</taxon>
        <taxon>Mastigamoebida</taxon>
        <taxon>Entamoebidae</taxon>
        <taxon>Entamoeba</taxon>
    </lineage>
</organism>
<reference evidence="2 3" key="1">
    <citation type="submission" date="2016-05" db="EMBL/GenBank/DDBJ databases">
        <title>First whole genome sequencing of Entamoeba histolytica HM1:IMSS-clone-6.</title>
        <authorList>
            <person name="Mukherjee Avik.K."/>
            <person name="Izumyama S."/>
            <person name="Nakada-Tsukui K."/>
            <person name="Nozaki T."/>
        </authorList>
    </citation>
    <scope>NUCLEOTIDE SEQUENCE [LARGE SCALE GENOMIC DNA]</scope>
    <source>
        <strain evidence="2 3">HM1:IMSS clone 6</strain>
    </source>
</reference>
<dbReference type="Proteomes" id="UP000078387">
    <property type="component" value="Unassembled WGS sequence"/>
</dbReference>
<evidence type="ECO:0000313" key="2">
    <source>
        <dbReference type="EMBL" id="GAT92349.1"/>
    </source>
</evidence>
<keyword evidence="1" id="KW-0472">Membrane</keyword>
<comment type="caution">
    <text evidence="2">The sequence shown here is derived from an EMBL/GenBank/DDBJ whole genome shotgun (WGS) entry which is preliminary data.</text>
</comment>
<proteinExistence type="predicted"/>
<evidence type="ECO:0000313" key="3">
    <source>
        <dbReference type="Proteomes" id="UP000078387"/>
    </source>
</evidence>